<evidence type="ECO:0000313" key="1">
    <source>
        <dbReference type="EMBL" id="QQK78888.1"/>
    </source>
</evidence>
<dbReference type="Proteomes" id="UP000595349">
    <property type="component" value="Chromosome"/>
</dbReference>
<organism evidence="1 2">
    <name type="scientific">Salicibibacter cibi</name>
    <dbReference type="NCBI Taxonomy" id="2743001"/>
    <lineage>
        <taxon>Bacteria</taxon>
        <taxon>Bacillati</taxon>
        <taxon>Bacillota</taxon>
        <taxon>Bacilli</taxon>
        <taxon>Bacillales</taxon>
        <taxon>Bacillaceae</taxon>
        <taxon>Salicibibacter</taxon>
    </lineage>
</organism>
<reference evidence="1 2" key="1">
    <citation type="submission" date="2020-06" db="EMBL/GenBank/DDBJ databases">
        <title>Genomic analysis of Salicibibacter sp. NKC21-4.</title>
        <authorList>
            <person name="Oh Y.J."/>
        </authorList>
    </citation>
    <scope>NUCLEOTIDE SEQUENCE [LARGE SCALE GENOMIC DNA]</scope>
    <source>
        <strain evidence="1 2">NKC21-4</strain>
    </source>
</reference>
<dbReference type="InterPro" id="IPR050484">
    <property type="entry name" value="Transf_Hexapept/Carb_Anhydrase"/>
</dbReference>
<dbReference type="CDD" id="cd04645">
    <property type="entry name" value="LbH_gamma_CA_like"/>
    <property type="match status" value="1"/>
</dbReference>
<dbReference type="AlphaFoldDB" id="A0A7T7CEB7"/>
<accession>A0A7T7CEB7</accession>
<dbReference type="EMBL" id="CP054706">
    <property type="protein sequence ID" value="QQK78888.1"/>
    <property type="molecule type" value="Genomic_DNA"/>
</dbReference>
<protein>
    <submittedName>
        <fullName evidence="1">Gamma carbonic anhydrase family protein</fullName>
    </submittedName>
</protein>
<evidence type="ECO:0000313" key="2">
    <source>
        <dbReference type="Proteomes" id="UP000595349"/>
    </source>
</evidence>
<dbReference type="SUPFAM" id="SSF51161">
    <property type="entry name" value="Trimeric LpxA-like enzymes"/>
    <property type="match status" value="1"/>
</dbReference>
<dbReference type="PANTHER" id="PTHR13061:SF29">
    <property type="entry name" value="GAMMA CARBONIC ANHYDRASE-LIKE 1, MITOCHONDRIAL-RELATED"/>
    <property type="match status" value="1"/>
</dbReference>
<dbReference type="InterPro" id="IPR011004">
    <property type="entry name" value="Trimer_LpxA-like_sf"/>
</dbReference>
<sequence length="172" mass="18361">MIYNLGAHKPNIHPTTYLAPGAYIIGQVELQENTSVWFTSVIRGDNESITVGAGTNIQEGSILHVDPGYPLVIDKDVTIGHRAVVHGCTIDEGAMIGMGAVILNGAHIKKGAVVAAGAVVGENKIIEEEMIAAGVPAKERKAVSNNLRESVKAGTDFYKRNGKRFLEEQIKS</sequence>
<dbReference type="PANTHER" id="PTHR13061">
    <property type="entry name" value="DYNACTIN SUBUNIT P25"/>
    <property type="match status" value="1"/>
</dbReference>
<name>A0A7T7CEB7_9BACI</name>
<dbReference type="InterPro" id="IPR047324">
    <property type="entry name" value="LbH_gamma_CA-like"/>
</dbReference>
<dbReference type="RefSeq" id="WP_200087693.1">
    <property type="nucleotide sequence ID" value="NZ_CP054706.1"/>
</dbReference>
<dbReference type="Gene3D" id="2.160.10.10">
    <property type="entry name" value="Hexapeptide repeat proteins"/>
    <property type="match status" value="1"/>
</dbReference>
<gene>
    <name evidence="1" type="ORF">HUG20_02530</name>
</gene>
<proteinExistence type="predicted"/>
<keyword evidence="2" id="KW-1185">Reference proteome</keyword>
<dbReference type="KEGG" id="scib:HUG20_02530"/>